<dbReference type="InterPro" id="IPR018060">
    <property type="entry name" value="HTH_AraC"/>
</dbReference>
<dbReference type="Gene3D" id="1.10.10.60">
    <property type="entry name" value="Homeodomain-like"/>
    <property type="match status" value="1"/>
</dbReference>
<dbReference type="InterPro" id="IPR009057">
    <property type="entry name" value="Homeodomain-like_sf"/>
</dbReference>
<protein>
    <submittedName>
        <fullName evidence="5">Transcriptional regulator, AraC family</fullName>
    </submittedName>
</protein>
<dbReference type="SUPFAM" id="SSF46689">
    <property type="entry name" value="Homeodomain-like"/>
    <property type="match status" value="1"/>
</dbReference>
<dbReference type="SMART" id="SM00342">
    <property type="entry name" value="HTH_ARAC"/>
    <property type="match status" value="1"/>
</dbReference>
<dbReference type="PRINTS" id="PR00032">
    <property type="entry name" value="HTHARAC"/>
</dbReference>
<feature type="domain" description="HTH araC/xylS-type" evidence="4">
    <location>
        <begin position="286"/>
        <end position="384"/>
    </location>
</feature>
<gene>
    <name evidence="5" type="ORF">PFLCHA0_c02040</name>
</gene>
<sequence length="386" mass="43344">MRRPLLCVHPLGACRNTLHDSILWSVMCASCPEPRLRALAVNANLLTGRANRMTEATSLASWTRALRKQLDALDLDSAALCREAGLDPQLMDDPNARYPLSATTRLWHLAVQASGDPAIGLRVSRFVSPTTFHALGYALVASGSLREVFERIVRYHQVVSDALELALTREADRYRFFLKVPEGSPQPAFEAIDAFAAIYVRTCRNRLGRDYAPLAVQLRRPAPADPSQWHKVFRCPVQFAAVDDCLEFGLHDFDSHLDDANPELAEHNEAVLKRTLLQLRPLTWERKVRGVIEAQLPEGEPSAERVAQALHLSLRSLQRHLADEGTRFDTLLNECRENLALLHLRDLECSLSEISYLLGFADASSFSRAFKRWTGMTPGQFRDGLR</sequence>
<organism evidence="5 6">
    <name type="scientific">Pseudomonas protegens (strain DSM 19095 / LMG 27888 / CFBP 6595 / CHA0)</name>
    <dbReference type="NCBI Taxonomy" id="1124983"/>
    <lineage>
        <taxon>Bacteria</taxon>
        <taxon>Pseudomonadati</taxon>
        <taxon>Pseudomonadota</taxon>
        <taxon>Gammaproteobacteria</taxon>
        <taxon>Pseudomonadales</taxon>
        <taxon>Pseudomonadaceae</taxon>
        <taxon>Pseudomonas</taxon>
    </lineage>
</organism>
<evidence type="ECO:0000256" key="2">
    <source>
        <dbReference type="ARBA" id="ARBA00023125"/>
    </source>
</evidence>
<dbReference type="InterPro" id="IPR032687">
    <property type="entry name" value="AraC-type_N"/>
</dbReference>
<proteinExistence type="predicted"/>
<dbReference type="PROSITE" id="PS01124">
    <property type="entry name" value="HTH_ARAC_FAMILY_2"/>
    <property type="match status" value="1"/>
</dbReference>
<dbReference type="InterPro" id="IPR020449">
    <property type="entry name" value="Tscrpt_reg_AraC-type_HTH"/>
</dbReference>
<dbReference type="PANTHER" id="PTHR47894">
    <property type="entry name" value="HTH-TYPE TRANSCRIPTIONAL REGULATOR GADX"/>
    <property type="match status" value="1"/>
</dbReference>
<accession>A0A2C9EED6</accession>
<dbReference type="GO" id="GO:0003700">
    <property type="term" value="F:DNA-binding transcription factor activity"/>
    <property type="evidence" value="ECO:0007669"/>
    <property type="project" value="InterPro"/>
</dbReference>
<keyword evidence="2" id="KW-0238">DNA-binding</keyword>
<dbReference type="GO" id="GO:0005829">
    <property type="term" value="C:cytosol"/>
    <property type="evidence" value="ECO:0007669"/>
    <property type="project" value="TreeGrafter"/>
</dbReference>
<dbReference type="Pfam" id="PF12625">
    <property type="entry name" value="Arabinose_bd"/>
    <property type="match status" value="1"/>
</dbReference>
<evidence type="ECO:0000256" key="3">
    <source>
        <dbReference type="ARBA" id="ARBA00023163"/>
    </source>
</evidence>
<evidence type="ECO:0000259" key="4">
    <source>
        <dbReference type="PROSITE" id="PS01124"/>
    </source>
</evidence>
<reference evidence="6" key="1">
    <citation type="journal article" date="2014" name="Genome Announc.">
        <title>Full-genome sequence of the plant growth-promoting bacterium Pseudomonas protegens CHA0.</title>
        <authorList>
            <person name="Jousset A."/>
            <person name="Schuldes J."/>
            <person name="Keel C."/>
            <person name="Maurhofer M."/>
            <person name="Daniel R."/>
            <person name="Scheu S."/>
            <person name="Thuermer A."/>
        </authorList>
    </citation>
    <scope>NUCLEOTIDE SEQUENCE [LARGE SCALE GENOMIC DNA]</scope>
    <source>
        <strain evidence="6">DSM 19095 / LMG 27888 / CFBP 6595 / CHA0</strain>
    </source>
</reference>
<dbReference type="GO" id="GO:0000976">
    <property type="term" value="F:transcription cis-regulatory region binding"/>
    <property type="evidence" value="ECO:0007669"/>
    <property type="project" value="TreeGrafter"/>
</dbReference>
<keyword evidence="1" id="KW-0805">Transcription regulation</keyword>
<keyword evidence="3" id="KW-0804">Transcription</keyword>
<evidence type="ECO:0000313" key="6">
    <source>
        <dbReference type="Proteomes" id="UP000013940"/>
    </source>
</evidence>
<dbReference type="eggNOG" id="COG2207">
    <property type="taxonomic scope" value="Bacteria"/>
</dbReference>
<name>A0A2C9EED6_PSEPH</name>
<dbReference type="HOGENOM" id="CLU_047522_1_1_6"/>
<dbReference type="KEGG" id="pprc:PFLCHA0_c02040"/>
<dbReference type="Proteomes" id="UP000013940">
    <property type="component" value="Chromosome"/>
</dbReference>
<dbReference type="Pfam" id="PF12833">
    <property type="entry name" value="HTH_18"/>
    <property type="match status" value="1"/>
</dbReference>
<dbReference type="PANTHER" id="PTHR47894:SF1">
    <property type="entry name" value="HTH-TYPE TRANSCRIPTIONAL REGULATOR VQSM"/>
    <property type="match status" value="1"/>
</dbReference>
<evidence type="ECO:0000256" key="1">
    <source>
        <dbReference type="ARBA" id="ARBA00023015"/>
    </source>
</evidence>
<dbReference type="AlphaFoldDB" id="A0A2C9EED6"/>
<dbReference type="EMBL" id="CP003190">
    <property type="protein sequence ID" value="AGL82005.1"/>
    <property type="molecule type" value="Genomic_DNA"/>
</dbReference>
<evidence type="ECO:0000313" key="5">
    <source>
        <dbReference type="EMBL" id="AGL82005.1"/>
    </source>
</evidence>